<dbReference type="EMBL" id="MU006218">
    <property type="protein sequence ID" value="KAF2831149.1"/>
    <property type="molecule type" value="Genomic_DNA"/>
</dbReference>
<evidence type="ECO:0000313" key="2">
    <source>
        <dbReference type="Proteomes" id="UP000799424"/>
    </source>
</evidence>
<accession>A0A6A7AEM9</accession>
<keyword evidence="2" id="KW-1185">Reference proteome</keyword>
<protein>
    <submittedName>
        <fullName evidence="1">Uncharacterized protein</fullName>
    </submittedName>
</protein>
<organism evidence="1 2">
    <name type="scientific">Ophiobolus disseminans</name>
    <dbReference type="NCBI Taxonomy" id="1469910"/>
    <lineage>
        <taxon>Eukaryota</taxon>
        <taxon>Fungi</taxon>
        <taxon>Dikarya</taxon>
        <taxon>Ascomycota</taxon>
        <taxon>Pezizomycotina</taxon>
        <taxon>Dothideomycetes</taxon>
        <taxon>Pleosporomycetidae</taxon>
        <taxon>Pleosporales</taxon>
        <taxon>Pleosporineae</taxon>
        <taxon>Phaeosphaeriaceae</taxon>
        <taxon>Ophiobolus</taxon>
    </lineage>
</organism>
<gene>
    <name evidence="1" type="ORF">CC86DRAFT_135361</name>
</gene>
<reference evidence="1" key="1">
    <citation type="journal article" date="2020" name="Stud. Mycol.">
        <title>101 Dothideomycetes genomes: a test case for predicting lifestyles and emergence of pathogens.</title>
        <authorList>
            <person name="Haridas S."/>
            <person name="Albert R."/>
            <person name="Binder M."/>
            <person name="Bloem J."/>
            <person name="Labutti K."/>
            <person name="Salamov A."/>
            <person name="Andreopoulos B."/>
            <person name="Baker S."/>
            <person name="Barry K."/>
            <person name="Bills G."/>
            <person name="Bluhm B."/>
            <person name="Cannon C."/>
            <person name="Castanera R."/>
            <person name="Culley D."/>
            <person name="Daum C."/>
            <person name="Ezra D."/>
            <person name="Gonzalez J."/>
            <person name="Henrissat B."/>
            <person name="Kuo A."/>
            <person name="Liang C."/>
            <person name="Lipzen A."/>
            <person name="Lutzoni F."/>
            <person name="Magnuson J."/>
            <person name="Mondo S."/>
            <person name="Nolan M."/>
            <person name="Ohm R."/>
            <person name="Pangilinan J."/>
            <person name="Park H.-J."/>
            <person name="Ramirez L."/>
            <person name="Alfaro M."/>
            <person name="Sun H."/>
            <person name="Tritt A."/>
            <person name="Yoshinaga Y."/>
            <person name="Zwiers L.-H."/>
            <person name="Turgeon B."/>
            <person name="Goodwin S."/>
            <person name="Spatafora J."/>
            <person name="Crous P."/>
            <person name="Grigoriev I."/>
        </authorList>
    </citation>
    <scope>NUCLEOTIDE SEQUENCE</scope>
    <source>
        <strain evidence="1">CBS 113818</strain>
    </source>
</reference>
<proteinExistence type="predicted"/>
<dbReference type="AlphaFoldDB" id="A0A6A7AEM9"/>
<name>A0A6A7AEM9_9PLEO</name>
<evidence type="ECO:0000313" key="1">
    <source>
        <dbReference type="EMBL" id="KAF2831149.1"/>
    </source>
</evidence>
<sequence>MMEELAVILLRYVYNGTDMPHSASPLQITSSDIIFPAPPKTLHHHPTGAGSALRCQQRQKNLVETLEHSRRLLRHVPHIDVPRWHKGLRPRIHNIIHINNYISFTNPSHEVFSRLALVLVLRQAVRPLANKDRAWHDDAPRTRKCSSQR</sequence>
<dbReference type="Proteomes" id="UP000799424">
    <property type="component" value="Unassembled WGS sequence"/>
</dbReference>